<proteinExistence type="predicted"/>
<evidence type="ECO:0000313" key="2">
    <source>
        <dbReference type="Proteomes" id="UP000317909"/>
    </source>
</evidence>
<dbReference type="OrthoDB" id="9787476at2"/>
<accession>A0A517U380</accession>
<dbReference type="AlphaFoldDB" id="A0A517U380"/>
<evidence type="ECO:0000313" key="1">
    <source>
        <dbReference type="EMBL" id="QDT75075.1"/>
    </source>
</evidence>
<keyword evidence="2" id="KW-1185">Reference proteome</keyword>
<evidence type="ECO:0008006" key="3">
    <source>
        <dbReference type="Google" id="ProtNLM"/>
    </source>
</evidence>
<dbReference type="KEGG" id="llh:I41_42840"/>
<dbReference type="EMBL" id="CP036339">
    <property type="protein sequence ID" value="QDT75075.1"/>
    <property type="molecule type" value="Genomic_DNA"/>
</dbReference>
<dbReference type="InterPro" id="IPR014937">
    <property type="entry name" value="DUF1810"/>
</dbReference>
<protein>
    <recommendedName>
        <fullName evidence="3">Calpastatin</fullName>
    </recommendedName>
</protein>
<name>A0A517U380_9BACT</name>
<dbReference type="PIRSF" id="PIRSF008546">
    <property type="entry name" value="UCP008546"/>
    <property type="match status" value="1"/>
</dbReference>
<dbReference type="SUPFAM" id="SSF140736">
    <property type="entry name" value="Rv1873-like"/>
    <property type="match status" value="1"/>
</dbReference>
<gene>
    <name evidence="1" type="ORF">I41_42840</name>
</gene>
<dbReference type="Pfam" id="PF08837">
    <property type="entry name" value="DUF1810"/>
    <property type="match status" value="1"/>
</dbReference>
<organism evidence="1 2">
    <name type="scientific">Lacipirellula limnantheis</name>
    <dbReference type="NCBI Taxonomy" id="2528024"/>
    <lineage>
        <taxon>Bacteria</taxon>
        <taxon>Pseudomonadati</taxon>
        <taxon>Planctomycetota</taxon>
        <taxon>Planctomycetia</taxon>
        <taxon>Pirellulales</taxon>
        <taxon>Lacipirellulaceae</taxon>
        <taxon>Lacipirellula</taxon>
    </lineage>
</organism>
<dbReference type="Proteomes" id="UP000317909">
    <property type="component" value="Chromosome"/>
</dbReference>
<reference evidence="1 2" key="1">
    <citation type="submission" date="2019-02" db="EMBL/GenBank/DDBJ databases">
        <title>Deep-cultivation of Planctomycetes and their phenomic and genomic characterization uncovers novel biology.</title>
        <authorList>
            <person name="Wiegand S."/>
            <person name="Jogler M."/>
            <person name="Boedeker C."/>
            <person name="Pinto D."/>
            <person name="Vollmers J."/>
            <person name="Rivas-Marin E."/>
            <person name="Kohn T."/>
            <person name="Peeters S.H."/>
            <person name="Heuer A."/>
            <person name="Rast P."/>
            <person name="Oberbeckmann S."/>
            <person name="Bunk B."/>
            <person name="Jeske O."/>
            <person name="Meyerdierks A."/>
            <person name="Storesund J.E."/>
            <person name="Kallscheuer N."/>
            <person name="Luecker S."/>
            <person name="Lage O.M."/>
            <person name="Pohl T."/>
            <person name="Merkel B.J."/>
            <person name="Hornburger P."/>
            <person name="Mueller R.-W."/>
            <person name="Bruemmer F."/>
            <person name="Labrenz M."/>
            <person name="Spormann A.M."/>
            <person name="Op den Camp H."/>
            <person name="Overmann J."/>
            <person name="Amann R."/>
            <person name="Jetten M.S.M."/>
            <person name="Mascher T."/>
            <person name="Medema M.H."/>
            <person name="Devos D.P."/>
            <person name="Kaster A.-K."/>
            <person name="Ovreas L."/>
            <person name="Rohde M."/>
            <person name="Galperin M.Y."/>
            <person name="Jogler C."/>
        </authorList>
    </citation>
    <scope>NUCLEOTIDE SEQUENCE [LARGE SCALE GENOMIC DNA]</scope>
    <source>
        <strain evidence="1 2">I41</strain>
    </source>
</reference>
<sequence>MQDGQTTGHDRTDDPFELKRFVEAQEHAYARALAEIRAGRKESHWMWYIFPQFDGLGFSPMAERYAIKSLEETRAYLAHATLGPRLVECVEATLGVEGRSAREIFGTPDDLKLRSCATLFAEVSPAGSEFERLLGKYFGGGRDERTLRLLSDNDSHP</sequence>
<dbReference type="Gene3D" id="1.25.40.380">
    <property type="entry name" value="Protein of unknown function DUF1810"/>
    <property type="match status" value="1"/>
</dbReference>
<dbReference type="InterPro" id="IPR036287">
    <property type="entry name" value="Rv1873-like_sf"/>
</dbReference>